<feature type="region of interest" description="Disordered" evidence="4">
    <location>
        <begin position="234"/>
        <end position="257"/>
    </location>
</feature>
<sequence>MHSVRSRASVSSHGAGRCCLVCLDEDVEPDDALLYEICDCKATAVHRICLEKLVNSRRRRALPLDTRLRCDVCLHPYAVEHESAFIEPIAQEAAEPVYRQPIVIKSMEAQILAAGLFALSLECITSFSAPRLKFAAFGLLALVLIGYAAHLTAQSRSFRLIVLPDGGDASRPLVCPLSLDDEAFYAQVFVANRHMYATQARARAHDHAGADAPLRSARAQELVLICDVSVAGTRRRGPQTRRPNVAFAPEHAPGGRELGAEMRVPAGAPSLDVPLAERHVASPIPLSHFASTPLLRGDSDDEAMGRMPTPPMVSRARSLATCAALVRAEGAGGQGRRGHARSSHL</sequence>
<evidence type="ECO:0000313" key="8">
    <source>
        <dbReference type="Proteomes" id="UP000751190"/>
    </source>
</evidence>
<organism evidence="7 8">
    <name type="scientific">Diacronema lutheri</name>
    <name type="common">Unicellular marine alga</name>
    <name type="synonym">Monochrysis lutheri</name>
    <dbReference type="NCBI Taxonomy" id="2081491"/>
    <lineage>
        <taxon>Eukaryota</taxon>
        <taxon>Haptista</taxon>
        <taxon>Haptophyta</taxon>
        <taxon>Pavlovophyceae</taxon>
        <taxon>Pavlovales</taxon>
        <taxon>Pavlovaceae</taxon>
        <taxon>Diacronema</taxon>
    </lineage>
</organism>
<evidence type="ECO:0000256" key="1">
    <source>
        <dbReference type="ARBA" id="ARBA00022723"/>
    </source>
</evidence>
<dbReference type="OrthoDB" id="10591190at2759"/>
<name>A0A8J5X1R8_DIALT</name>
<evidence type="ECO:0000256" key="4">
    <source>
        <dbReference type="SAM" id="MobiDB-lite"/>
    </source>
</evidence>
<feature type="transmembrane region" description="Helical" evidence="5">
    <location>
        <begin position="134"/>
        <end position="153"/>
    </location>
</feature>
<keyword evidence="8" id="KW-1185">Reference proteome</keyword>
<keyword evidence="5" id="KW-0472">Membrane</keyword>
<keyword evidence="2" id="KW-0863">Zinc-finger</keyword>
<dbReference type="PROSITE" id="PS51292">
    <property type="entry name" value="ZF_RING_CH"/>
    <property type="match status" value="1"/>
</dbReference>
<dbReference type="Proteomes" id="UP000751190">
    <property type="component" value="Unassembled WGS sequence"/>
</dbReference>
<protein>
    <recommendedName>
        <fullName evidence="6">RING-CH-type domain-containing protein</fullName>
    </recommendedName>
</protein>
<evidence type="ECO:0000256" key="3">
    <source>
        <dbReference type="ARBA" id="ARBA00022833"/>
    </source>
</evidence>
<comment type="caution">
    <text evidence="7">The sequence shown here is derived from an EMBL/GenBank/DDBJ whole genome shotgun (WGS) entry which is preliminary data.</text>
</comment>
<accession>A0A8J5X1R8</accession>
<keyword evidence="3" id="KW-0862">Zinc</keyword>
<dbReference type="InterPro" id="IPR011016">
    <property type="entry name" value="Znf_RING-CH"/>
</dbReference>
<dbReference type="Gene3D" id="3.30.40.10">
    <property type="entry name" value="Zinc/RING finger domain, C3HC4 (zinc finger)"/>
    <property type="match status" value="1"/>
</dbReference>
<dbReference type="GO" id="GO:0008270">
    <property type="term" value="F:zinc ion binding"/>
    <property type="evidence" value="ECO:0007669"/>
    <property type="project" value="UniProtKB-KW"/>
</dbReference>
<evidence type="ECO:0000256" key="2">
    <source>
        <dbReference type="ARBA" id="ARBA00022771"/>
    </source>
</evidence>
<evidence type="ECO:0000313" key="7">
    <source>
        <dbReference type="EMBL" id="KAG8458561.1"/>
    </source>
</evidence>
<gene>
    <name evidence="7" type="ORF">KFE25_003096</name>
</gene>
<feature type="domain" description="RING-CH-type" evidence="6">
    <location>
        <begin position="11"/>
        <end position="80"/>
    </location>
</feature>
<reference evidence="7" key="1">
    <citation type="submission" date="2021-05" db="EMBL/GenBank/DDBJ databases">
        <title>The genome of the haptophyte Pavlova lutheri (Diacronema luteri, Pavlovales) - a model for lipid biosynthesis in eukaryotic algae.</title>
        <authorList>
            <person name="Hulatt C.J."/>
            <person name="Posewitz M.C."/>
        </authorList>
    </citation>
    <scope>NUCLEOTIDE SEQUENCE</scope>
    <source>
        <strain evidence="7">NIVA-4/92</strain>
    </source>
</reference>
<dbReference type="EMBL" id="JAGTXO010000050">
    <property type="protein sequence ID" value="KAG8458561.1"/>
    <property type="molecule type" value="Genomic_DNA"/>
</dbReference>
<keyword evidence="1" id="KW-0479">Metal-binding</keyword>
<evidence type="ECO:0000259" key="6">
    <source>
        <dbReference type="PROSITE" id="PS51292"/>
    </source>
</evidence>
<keyword evidence="5" id="KW-0812">Transmembrane</keyword>
<dbReference type="InterPro" id="IPR013083">
    <property type="entry name" value="Znf_RING/FYVE/PHD"/>
</dbReference>
<proteinExistence type="predicted"/>
<keyword evidence="5" id="KW-1133">Transmembrane helix</keyword>
<evidence type="ECO:0000256" key="5">
    <source>
        <dbReference type="SAM" id="Phobius"/>
    </source>
</evidence>
<dbReference type="AlphaFoldDB" id="A0A8J5X1R8"/>